<dbReference type="Proteomes" id="UP001595833">
    <property type="component" value="Unassembled WGS sequence"/>
</dbReference>
<dbReference type="Gene3D" id="3.20.20.80">
    <property type="entry name" value="Glycosidases"/>
    <property type="match status" value="1"/>
</dbReference>
<feature type="domain" description="Glycoside hydrolase family 42 N-terminal" evidence="4">
    <location>
        <begin position="33"/>
        <end position="119"/>
    </location>
</feature>
<feature type="compositionally biased region" description="Basic and acidic residues" evidence="3">
    <location>
        <begin position="109"/>
        <end position="119"/>
    </location>
</feature>
<feature type="region of interest" description="Disordered" evidence="3">
    <location>
        <begin position="1"/>
        <end position="24"/>
    </location>
</feature>
<dbReference type="GO" id="GO:0004565">
    <property type="term" value="F:beta-galactosidase activity"/>
    <property type="evidence" value="ECO:0007669"/>
    <property type="project" value="UniProtKB-EC"/>
</dbReference>
<dbReference type="PANTHER" id="PTHR36447:SF1">
    <property type="entry name" value="BETA-GALACTOSIDASE GANA"/>
    <property type="match status" value="1"/>
</dbReference>
<evidence type="ECO:0000313" key="6">
    <source>
        <dbReference type="Proteomes" id="UP001595833"/>
    </source>
</evidence>
<evidence type="ECO:0000256" key="1">
    <source>
        <dbReference type="ARBA" id="ARBA00022801"/>
    </source>
</evidence>
<dbReference type="SUPFAM" id="SSF51445">
    <property type="entry name" value="(Trans)glycosidases"/>
    <property type="match status" value="1"/>
</dbReference>
<dbReference type="EC" id="3.2.1.23" evidence="5"/>
<accession>A0ABV9YEY5</accession>
<evidence type="ECO:0000313" key="5">
    <source>
        <dbReference type="EMBL" id="MFC5059924.1"/>
    </source>
</evidence>
<gene>
    <name evidence="5" type="ORF">ACFPFM_39950</name>
</gene>
<evidence type="ECO:0000256" key="3">
    <source>
        <dbReference type="SAM" id="MobiDB-lite"/>
    </source>
</evidence>
<feature type="region of interest" description="Disordered" evidence="3">
    <location>
        <begin position="99"/>
        <end position="146"/>
    </location>
</feature>
<dbReference type="RefSeq" id="WP_344042509.1">
    <property type="nucleotide sequence ID" value="NZ_BAAAKE010000034.1"/>
</dbReference>
<dbReference type="InterPro" id="IPR013529">
    <property type="entry name" value="Glyco_hydro_42_N"/>
</dbReference>
<dbReference type="InterPro" id="IPR017853">
    <property type="entry name" value="GH"/>
</dbReference>
<evidence type="ECO:0000256" key="2">
    <source>
        <dbReference type="ARBA" id="ARBA00023295"/>
    </source>
</evidence>
<proteinExistence type="predicted"/>
<organism evidence="5 6">
    <name type="scientific">Saccharothrix xinjiangensis</name>
    <dbReference type="NCBI Taxonomy" id="204798"/>
    <lineage>
        <taxon>Bacteria</taxon>
        <taxon>Bacillati</taxon>
        <taxon>Actinomycetota</taxon>
        <taxon>Actinomycetes</taxon>
        <taxon>Pseudonocardiales</taxon>
        <taxon>Pseudonocardiaceae</taxon>
        <taxon>Saccharothrix</taxon>
    </lineage>
</organism>
<dbReference type="Pfam" id="PF02449">
    <property type="entry name" value="Glyco_hydro_42"/>
    <property type="match status" value="1"/>
</dbReference>
<dbReference type="EMBL" id="JBHSJB010000050">
    <property type="protein sequence ID" value="MFC5059924.1"/>
    <property type="molecule type" value="Genomic_DNA"/>
</dbReference>
<keyword evidence="1 5" id="KW-0378">Hydrolase</keyword>
<comment type="caution">
    <text evidence="5">The sequence shown here is derived from an EMBL/GenBank/DDBJ whole genome shotgun (WGS) entry which is preliminary data.</text>
</comment>
<reference evidence="6" key="1">
    <citation type="journal article" date="2019" name="Int. J. Syst. Evol. Microbiol.">
        <title>The Global Catalogue of Microorganisms (GCM) 10K type strain sequencing project: providing services to taxonomists for standard genome sequencing and annotation.</title>
        <authorList>
            <consortium name="The Broad Institute Genomics Platform"/>
            <consortium name="The Broad Institute Genome Sequencing Center for Infectious Disease"/>
            <person name="Wu L."/>
            <person name="Ma J."/>
        </authorList>
    </citation>
    <scope>NUCLEOTIDE SEQUENCE [LARGE SCALE GENOMIC DNA]</scope>
    <source>
        <strain evidence="6">KCTC 12848</strain>
    </source>
</reference>
<dbReference type="PANTHER" id="PTHR36447">
    <property type="entry name" value="BETA-GALACTOSIDASE GANA"/>
    <property type="match status" value="1"/>
</dbReference>
<keyword evidence="2 5" id="KW-0326">Glycosidase</keyword>
<dbReference type="InterPro" id="IPR003476">
    <property type="entry name" value="Glyco_hydro_42"/>
</dbReference>
<name>A0ABV9YEY5_9PSEU</name>
<evidence type="ECO:0000259" key="4">
    <source>
        <dbReference type="Pfam" id="PF02449"/>
    </source>
</evidence>
<protein>
    <submittedName>
        <fullName evidence="5">Beta-galactosidase</fullName>
        <ecNumber evidence="5">3.2.1.23</ecNumber>
    </submittedName>
</protein>
<sequence>MGAARGRGRERPLHHPGRPAVGAGHRLLRGPVARHVPRSRPLLLMEHSVSGGAWNRVNRAKAPRELIRDSLGHVARGADGALFFQWRASSRGAEQFFQGMVPHAGPDSKTGREVRELGAGRRTFVRRQTKERQEAWPSPSPRTSVT</sequence>
<keyword evidence="6" id="KW-1185">Reference proteome</keyword>